<evidence type="ECO:0000313" key="2">
    <source>
        <dbReference type="Proteomes" id="UP001189624"/>
    </source>
</evidence>
<proteinExistence type="predicted"/>
<dbReference type="AlphaFoldDB" id="A0AA86V780"/>
<accession>A0AA86V780</accession>
<protein>
    <submittedName>
        <fullName evidence="1">Uncharacterized protein</fullName>
    </submittedName>
</protein>
<evidence type="ECO:0000313" key="1">
    <source>
        <dbReference type="EMBL" id="CAJ1895126.1"/>
    </source>
</evidence>
<organism evidence="1 2">
    <name type="scientific">Sphenostylis stenocarpa</name>
    <dbReference type="NCBI Taxonomy" id="92480"/>
    <lineage>
        <taxon>Eukaryota</taxon>
        <taxon>Viridiplantae</taxon>
        <taxon>Streptophyta</taxon>
        <taxon>Embryophyta</taxon>
        <taxon>Tracheophyta</taxon>
        <taxon>Spermatophyta</taxon>
        <taxon>Magnoliopsida</taxon>
        <taxon>eudicotyledons</taxon>
        <taxon>Gunneridae</taxon>
        <taxon>Pentapetalae</taxon>
        <taxon>rosids</taxon>
        <taxon>fabids</taxon>
        <taxon>Fabales</taxon>
        <taxon>Fabaceae</taxon>
        <taxon>Papilionoideae</taxon>
        <taxon>50 kb inversion clade</taxon>
        <taxon>NPAAA clade</taxon>
        <taxon>indigoferoid/millettioid clade</taxon>
        <taxon>Phaseoleae</taxon>
        <taxon>Sphenostylis</taxon>
    </lineage>
</organism>
<dbReference type="EMBL" id="OY731398">
    <property type="protein sequence ID" value="CAJ1895126.1"/>
    <property type="molecule type" value="Genomic_DNA"/>
</dbReference>
<dbReference type="Gramene" id="rna-AYBTSS11_LOCUS3009">
    <property type="protein sequence ID" value="CAJ1895126.1"/>
    <property type="gene ID" value="gene-AYBTSS11_LOCUS3009"/>
</dbReference>
<sequence>MCAKMIVYQQTLASKLFDWFETWRETVGHGNFGYKMGEADEEIEGEKGGKEKEKKN</sequence>
<dbReference type="Proteomes" id="UP001189624">
    <property type="component" value="Chromosome 1"/>
</dbReference>
<gene>
    <name evidence="1" type="ORF">AYBTSS11_LOCUS3009</name>
</gene>
<reference evidence="1" key="1">
    <citation type="submission" date="2023-10" db="EMBL/GenBank/DDBJ databases">
        <authorList>
            <person name="Domelevo Entfellner J.-B."/>
        </authorList>
    </citation>
    <scope>NUCLEOTIDE SEQUENCE</scope>
</reference>
<keyword evidence="2" id="KW-1185">Reference proteome</keyword>
<name>A0AA86V780_9FABA</name>